<keyword evidence="1" id="KW-0472">Membrane</keyword>
<dbReference type="Proteomes" id="UP000026962">
    <property type="component" value="Chromosome 11"/>
</dbReference>
<keyword evidence="3" id="KW-1185">Reference proteome</keyword>
<proteinExistence type="predicted"/>
<feature type="transmembrane region" description="Helical" evidence="1">
    <location>
        <begin position="135"/>
        <end position="154"/>
    </location>
</feature>
<name>A0A0E0MDV8_ORYPU</name>
<reference evidence="2" key="2">
    <citation type="submission" date="2018-05" db="EMBL/GenBank/DDBJ databases">
        <title>OpunRS2 (Oryza punctata Reference Sequence Version 2).</title>
        <authorList>
            <person name="Zhang J."/>
            <person name="Kudrna D."/>
            <person name="Lee S."/>
            <person name="Talag J."/>
            <person name="Welchert J."/>
            <person name="Wing R.A."/>
        </authorList>
    </citation>
    <scope>NUCLEOTIDE SEQUENCE [LARGE SCALE GENOMIC DNA]</scope>
</reference>
<evidence type="ECO:0000313" key="3">
    <source>
        <dbReference type="Proteomes" id="UP000026962"/>
    </source>
</evidence>
<dbReference type="EnsemblPlants" id="OPUNC11G06770.1">
    <property type="protein sequence ID" value="OPUNC11G06770.1"/>
    <property type="gene ID" value="OPUNC11G06770"/>
</dbReference>
<reference evidence="2" key="1">
    <citation type="submission" date="2015-04" db="UniProtKB">
        <authorList>
            <consortium name="EnsemblPlants"/>
        </authorList>
    </citation>
    <scope>IDENTIFICATION</scope>
</reference>
<evidence type="ECO:0000313" key="2">
    <source>
        <dbReference type="EnsemblPlants" id="OPUNC11G06770.1"/>
    </source>
</evidence>
<evidence type="ECO:0000256" key="1">
    <source>
        <dbReference type="SAM" id="Phobius"/>
    </source>
</evidence>
<dbReference type="HOGENOM" id="CLU_1196528_0_0_1"/>
<organism evidence="2">
    <name type="scientific">Oryza punctata</name>
    <name type="common">Red rice</name>
    <dbReference type="NCBI Taxonomy" id="4537"/>
    <lineage>
        <taxon>Eukaryota</taxon>
        <taxon>Viridiplantae</taxon>
        <taxon>Streptophyta</taxon>
        <taxon>Embryophyta</taxon>
        <taxon>Tracheophyta</taxon>
        <taxon>Spermatophyta</taxon>
        <taxon>Magnoliopsida</taxon>
        <taxon>Liliopsida</taxon>
        <taxon>Poales</taxon>
        <taxon>Poaceae</taxon>
        <taxon>BOP clade</taxon>
        <taxon>Oryzoideae</taxon>
        <taxon>Oryzeae</taxon>
        <taxon>Oryzinae</taxon>
        <taxon>Oryza</taxon>
    </lineage>
</organism>
<protein>
    <submittedName>
        <fullName evidence="2">Uncharacterized protein</fullName>
    </submittedName>
</protein>
<dbReference type="AlphaFoldDB" id="A0A0E0MDV8"/>
<accession>A0A0E0MDV8</accession>
<feature type="transmembrane region" description="Helical" evidence="1">
    <location>
        <begin position="78"/>
        <end position="100"/>
    </location>
</feature>
<dbReference type="Gramene" id="OPUNC11G06770.1">
    <property type="protein sequence ID" value="OPUNC11G06770.1"/>
    <property type="gene ID" value="OPUNC11G06770"/>
</dbReference>
<keyword evidence="1" id="KW-1133">Transmembrane helix</keyword>
<sequence>MQLGHEQADVPPPRLYARSLDSAGTSSCAINGRCVFCARQEHNLLPVYNAAPHVPPVDNAAAERLKELIEELETCRPFGMAAMALVMSIGLFVASTSNILSKVVKFWSVGLLVIYNSPFMAHLRKITCAGMTGLLKVLLAILTVGVVLCVRNGMLGDPEGCNWKWGTGARRGSGIFHLGLQLGGSSRNIPQLGGVSSRSIPQMVGVSSSRGSLSSPPWGMITVCNSWWQKQL</sequence>
<keyword evidence="1" id="KW-0812">Transmembrane</keyword>